<proteinExistence type="predicted"/>
<reference evidence="1" key="1">
    <citation type="submission" date="2014-11" db="EMBL/GenBank/DDBJ databases">
        <authorList>
            <person name="Amaro Gonzalez C."/>
        </authorList>
    </citation>
    <scope>NUCLEOTIDE SEQUENCE</scope>
</reference>
<accession>A0A0E9WQS4</accession>
<name>A0A0E9WQS4_ANGAN</name>
<dbReference type="EMBL" id="GBXM01015921">
    <property type="protein sequence ID" value="JAH92656.1"/>
    <property type="molecule type" value="Transcribed_RNA"/>
</dbReference>
<evidence type="ECO:0000313" key="1">
    <source>
        <dbReference type="EMBL" id="JAH92656.1"/>
    </source>
</evidence>
<protein>
    <submittedName>
        <fullName evidence="1">Uncharacterized protein</fullName>
    </submittedName>
</protein>
<dbReference type="AlphaFoldDB" id="A0A0E9WQS4"/>
<sequence length="67" mass="7899">MAQQKQDAFSYFPPFFVGLLECQVVHTFKKTLKTIYIFTVPLKKQTTKKLHYTYAFLKQNDCLCKST</sequence>
<reference evidence="1" key="2">
    <citation type="journal article" date="2015" name="Fish Shellfish Immunol.">
        <title>Early steps in the European eel (Anguilla anguilla)-Vibrio vulnificus interaction in the gills: Role of the RtxA13 toxin.</title>
        <authorList>
            <person name="Callol A."/>
            <person name="Pajuelo D."/>
            <person name="Ebbesson L."/>
            <person name="Teles M."/>
            <person name="MacKenzie S."/>
            <person name="Amaro C."/>
        </authorList>
    </citation>
    <scope>NUCLEOTIDE SEQUENCE</scope>
</reference>
<organism evidence="1">
    <name type="scientific">Anguilla anguilla</name>
    <name type="common">European freshwater eel</name>
    <name type="synonym">Muraena anguilla</name>
    <dbReference type="NCBI Taxonomy" id="7936"/>
    <lineage>
        <taxon>Eukaryota</taxon>
        <taxon>Metazoa</taxon>
        <taxon>Chordata</taxon>
        <taxon>Craniata</taxon>
        <taxon>Vertebrata</taxon>
        <taxon>Euteleostomi</taxon>
        <taxon>Actinopterygii</taxon>
        <taxon>Neopterygii</taxon>
        <taxon>Teleostei</taxon>
        <taxon>Anguilliformes</taxon>
        <taxon>Anguillidae</taxon>
        <taxon>Anguilla</taxon>
    </lineage>
</organism>